<dbReference type="InterPro" id="IPR037141">
    <property type="entry name" value="NDT80_DNA-bd_dom_sf"/>
</dbReference>
<protein>
    <recommendedName>
        <fullName evidence="4">NDT80 domain-containing protein</fullName>
    </recommendedName>
</protein>
<reference evidence="5" key="1">
    <citation type="submission" date="2022-10" db="EMBL/GenBank/DDBJ databases">
        <title>Determination and structural analysis of whole genome sequence of Sarocladium strictum F4-1.</title>
        <authorList>
            <person name="Hu L."/>
            <person name="Jiang Y."/>
        </authorList>
    </citation>
    <scope>NUCLEOTIDE SEQUENCE</scope>
    <source>
        <strain evidence="5">F4-1</strain>
    </source>
</reference>
<evidence type="ECO:0000259" key="4">
    <source>
        <dbReference type="PROSITE" id="PS51517"/>
    </source>
</evidence>
<dbReference type="PROSITE" id="PS51517">
    <property type="entry name" value="NDT80"/>
    <property type="match status" value="1"/>
</dbReference>
<feature type="compositionally biased region" description="Low complexity" evidence="3">
    <location>
        <begin position="596"/>
        <end position="613"/>
    </location>
</feature>
<dbReference type="GO" id="GO:0051321">
    <property type="term" value="P:meiotic cell cycle"/>
    <property type="evidence" value="ECO:0007669"/>
    <property type="project" value="TreeGrafter"/>
</dbReference>
<feature type="region of interest" description="Disordered" evidence="3">
    <location>
        <begin position="78"/>
        <end position="97"/>
    </location>
</feature>
<proteinExistence type="predicted"/>
<feature type="compositionally biased region" description="Polar residues" evidence="3">
    <location>
        <begin position="457"/>
        <end position="466"/>
    </location>
</feature>
<name>A0AA39LCX7_SARSR</name>
<evidence type="ECO:0000256" key="2">
    <source>
        <dbReference type="PROSITE-ProRule" id="PRU00850"/>
    </source>
</evidence>
<feature type="compositionally biased region" description="Polar residues" evidence="3">
    <location>
        <begin position="646"/>
        <end position="655"/>
    </location>
</feature>
<dbReference type="PANTHER" id="PTHR35144:SF4">
    <property type="entry name" value="TRANSCRIPTION FACTOR VIB-1"/>
    <property type="match status" value="1"/>
</dbReference>
<dbReference type="Pfam" id="PF05224">
    <property type="entry name" value="NDT80_PhoG"/>
    <property type="match status" value="1"/>
</dbReference>
<evidence type="ECO:0000256" key="3">
    <source>
        <dbReference type="SAM" id="MobiDB-lite"/>
    </source>
</evidence>
<dbReference type="Gene3D" id="2.60.40.1390">
    <property type="entry name" value="NDT80 DNA-binding domain"/>
    <property type="match status" value="1"/>
</dbReference>
<accession>A0AA39LCX7</accession>
<dbReference type="GO" id="GO:0003677">
    <property type="term" value="F:DNA binding"/>
    <property type="evidence" value="ECO:0007669"/>
    <property type="project" value="UniProtKB-KW"/>
</dbReference>
<feature type="region of interest" description="Disordered" evidence="3">
    <location>
        <begin position="573"/>
        <end position="616"/>
    </location>
</feature>
<dbReference type="Proteomes" id="UP001175261">
    <property type="component" value="Unassembled WGS sequence"/>
</dbReference>
<feature type="DNA-binding region" description="NDT80" evidence="2">
    <location>
        <begin position="113"/>
        <end position="349"/>
    </location>
</feature>
<dbReference type="InterPro" id="IPR008967">
    <property type="entry name" value="p53-like_TF_DNA-bd_sf"/>
</dbReference>
<dbReference type="PANTHER" id="PTHR35144">
    <property type="entry name" value="MEIOSIS-SPECIFIC TRANSCRIPTION FACTOR NDT80"/>
    <property type="match status" value="1"/>
</dbReference>
<gene>
    <name evidence="5" type="ORF">NLU13_1884</name>
</gene>
<feature type="domain" description="NDT80" evidence="4">
    <location>
        <begin position="113"/>
        <end position="349"/>
    </location>
</feature>
<sequence length="670" mass="71387">MTTTAAYPATMTELRGEPAHSALWPSYGSSINVSSRVGSTAETGLTNTVSSSPHLARPRTEHAALDHTHLSYGRYTQDEADPYDSQQQSGMAASHGYPSLKRSFSQTEAPAYQEIVQDLRDDGSRMNMSQDHKLLAFRKSQDKHTLTDQHGRVQSLELSAQLHGMFFLSETSTTPSESTTQQPELTCYRRNLFQISGSLVTPRGSLSVVTESGESVPVNTMEVTISAIESVDGNPVRLIVIPWKTPPPNTAEVSQTPDQEPPSLPLIPFQDDGSEADGDYAIYPIGWRRLQFRIATANNGRRKELQQHFVLHLKVHGTLANGSKVVMTESTTAPIVVRGRSPRNFQARKEIPLLGSSAGSRGQALVESGLGVVAGPLGVKQQEVKARGIESQVPRSAFTFTSPKAPGAPTSSMRSSTYPSWAQPGQGTVPQIPSTSPGQYPTASLPADPYGKGPLTGGSSFSNESSEIPLAQSMGSLPMGVVGSDQQQAAKSPYTYGHSSATPRQVHSHAHSLSGGEQGLGLTRFADSARAMKSPRTAGQQSIHGSSGVGGQEPQPDYRYGSYASIGAASDVQTPNYATEPPSTSTAPQRDYYPSASTWTTTAGEPTTATSYTAGDARPYAFSQDSYKSGQPPTATVKTELGTAQSSGAYSSTPRGSFVDPMNNYSWGSS</sequence>
<dbReference type="InterPro" id="IPR052605">
    <property type="entry name" value="Fungal_trans_regulator"/>
</dbReference>
<feature type="region of interest" description="Disordered" evidence="3">
    <location>
        <begin position="395"/>
        <end position="561"/>
    </location>
</feature>
<feature type="region of interest" description="Disordered" evidence="3">
    <location>
        <begin position="646"/>
        <end position="670"/>
    </location>
</feature>
<dbReference type="SUPFAM" id="SSF49417">
    <property type="entry name" value="p53-like transcription factors"/>
    <property type="match status" value="1"/>
</dbReference>
<dbReference type="InterPro" id="IPR024061">
    <property type="entry name" value="NDT80_DNA-bd_dom"/>
</dbReference>
<evidence type="ECO:0000256" key="1">
    <source>
        <dbReference type="ARBA" id="ARBA00023125"/>
    </source>
</evidence>
<evidence type="ECO:0000313" key="6">
    <source>
        <dbReference type="Proteomes" id="UP001175261"/>
    </source>
</evidence>
<comment type="caution">
    <text evidence="5">The sequence shown here is derived from an EMBL/GenBank/DDBJ whole genome shotgun (WGS) entry which is preliminary data.</text>
</comment>
<keyword evidence="1 2" id="KW-0238">DNA-binding</keyword>
<feature type="compositionally biased region" description="Polar residues" evidence="3">
    <location>
        <begin position="409"/>
        <end position="442"/>
    </location>
</feature>
<feature type="compositionally biased region" description="Polar residues" evidence="3">
    <location>
        <begin position="573"/>
        <end position="588"/>
    </location>
</feature>
<dbReference type="AlphaFoldDB" id="A0AA39LCX7"/>
<dbReference type="GO" id="GO:0003700">
    <property type="term" value="F:DNA-binding transcription factor activity"/>
    <property type="evidence" value="ECO:0007669"/>
    <property type="project" value="UniProtKB-UniRule"/>
</dbReference>
<dbReference type="GO" id="GO:0000228">
    <property type="term" value="C:nuclear chromosome"/>
    <property type="evidence" value="ECO:0007669"/>
    <property type="project" value="TreeGrafter"/>
</dbReference>
<organism evidence="5 6">
    <name type="scientific">Sarocladium strictum</name>
    <name type="common">Black bundle disease fungus</name>
    <name type="synonym">Acremonium strictum</name>
    <dbReference type="NCBI Taxonomy" id="5046"/>
    <lineage>
        <taxon>Eukaryota</taxon>
        <taxon>Fungi</taxon>
        <taxon>Dikarya</taxon>
        <taxon>Ascomycota</taxon>
        <taxon>Pezizomycotina</taxon>
        <taxon>Sordariomycetes</taxon>
        <taxon>Hypocreomycetidae</taxon>
        <taxon>Hypocreales</taxon>
        <taxon>Sarocladiaceae</taxon>
        <taxon>Sarocladium</taxon>
    </lineage>
</organism>
<dbReference type="EMBL" id="JAPDFR010000001">
    <property type="protein sequence ID" value="KAK0392389.1"/>
    <property type="molecule type" value="Genomic_DNA"/>
</dbReference>
<keyword evidence="6" id="KW-1185">Reference proteome</keyword>
<dbReference type="GO" id="GO:0045944">
    <property type="term" value="P:positive regulation of transcription by RNA polymerase II"/>
    <property type="evidence" value="ECO:0007669"/>
    <property type="project" value="TreeGrafter"/>
</dbReference>
<evidence type="ECO:0000313" key="5">
    <source>
        <dbReference type="EMBL" id="KAK0392389.1"/>
    </source>
</evidence>